<feature type="compositionally biased region" description="Low complexity" evidence="1">
    <location>
        <begin position="72"/>
        <end position="89"/>
    </location>
</feature>
<evidence type="ECO:0000256" key="2">
    <source>
        <dbReference type="SAM" id="Phobius"/>
    </source>
</evidence>
<accession>A0ABX3LNW4</accession>
<feature type="compositionally biased region" description="Low complexity" evidence="1">
    <location>
        <begin position="222"/>
        <end position="233"/>
    </location>
</feature>
<organism evidence="3 4">
    <name type="scientific">Streptomyces antibioticus</name>
    <dbReference type="NCBI Taxonomy" id="1890"/>
    <lineage>
        <taxon>Bacteria</taxon>
        <taxon>Bacillati</taxon>
        <taxon>Actinomycetota</taxon>
        <taxon>Actinomycetes</taxon>
        <taxon>Kitasatosporales</taxon>
        <taxon>Streptomycetaceae</taxon>
        <taxon>Streptomyces</taxon>
    </lineage>
</organism>
<keyword evidence="2" id="KW-0812">Transmembrane</keyword>
<protein>
    <submittedName>
        <fullName evidence="3">Uncharacterized protein</fullName>
    </submittedName>
</protein>
<proteinExistence type="predicted"/>
<sequence>MDYCLPCRRHLNGALACPGCGAPAPQPDTYAQQPLARERRVEAGGGDDSGVPEGSGGSKDSGDAGDAEGAEGADSSGDAGDSGAEPQGRAARRRGGKRAVGPAGADAGAETSRRDRKAAAHRRRRRRTVLITAGFVLAAGGLSLAELGIDAPGFSSPNPAVAGGESSEVEDSTPEPSTTALPLDDREDTATSSPSPDASASPSESESPKEEDEESESPAPDPQSASAPAVTPAPSAPADPASTPPADPPPSSQPPKPSPSETCNRFLWWCT</sequence>
<feature type="compositionally biased region" description="Low complexity" evidence="1">
    <location>
        <begin position="192"/>
        <end position="205"/>
    </location>
</feature>
<feature type="region of interest" description="Disordered" evidence="1">
    <location>
        <begin position="148"/>
        <end position="271"/>
    </location>
</feature>
<reference evidence="3 4" key="1">
    <citation type="submission" date="2015-07" db="EMBL/GenBank/DDBJ databases">
        <title>Draft Genome Sequence of Streptomyces antibioticus, IMRU 3720 reveals insights in the evolution of actinomycin biosynthetic gene clusters in Streptomyces.</title>
        <authorList>
            <person name="Crnovcic I."/>
            <person name="Ruckert C."/>
            <person name="Kalinowksi J."/>
            <person name="Keller U."/>
        </authorList>
    </citation>
    <scope>NUCLEOTIDE SEQUENCE [LARGE SCALE GENOMIC DNA]</scope>
    <source>
        <strain evidence="3 4">DSM 41481</strain>
    </source>
</reference>
<name>A0ABX3LNW4_STRAT</name>
<keyword evidence="2" id="KW-1133">Transmembrane helix</keyword>
<feature type="region of interest" description="Disordered" evidence="1">
    <location>
        <begin position="18"/>
        <end position="128"/>
    </location>
</feature>
<evidence type="ECO:0000313" key="4">
    <source>
        <dbReference type="Proteomes" id="UP000190306"/>
    </source>
</evidence>
<evidence type="ECO:0000313" key="3">
    <source>
        <dbReference type="EMBL" id="OOQ53163.1"/>
    </source>
</evidence>
<dbReference type="RefSeq" id="WP_179123268.1">
    <property type="nucleotide sequence ID" value="NZ_CM007717.1"/>
</dbReference>
<feature type="compositionally biased region" description="Basic residues" evidence="1">
    <location>
        <begin position="114"/>
        <end position="128"/>
    </location>
</feature>
<dbReference type="EMBL" id="LHQL01000007">
    <property type="protein sequence ID" value="OOQ53163.1"/>
    <property type="molecule type" value="Genomic_DNA"/>
</dbReference>
<feature type="compositionally biased region" description="Pro residues" evidence="1">
    <location>
        <begin position="234"/>
        <end position="258"/>
    </location>
</feature>
<evidence type="ECO:0000256" key="1">
    <source>
        <dbReference type="SAM" id="MobiDB-lite"/>
    </source>
</evidence>
<gene>
    <name evidence="3" type="ORF">AFM16_12590</name>
</gene>
<dbReference type="Proteomes" id="UP000190306">
    <property type="component" value="Chromosome"/>
</dbReference>
<comment type="caution">
    <text evidence="3">The sequence shown here is derived from an EMBL/GenBank/DDBJ whole genome shotgun (WGS) entry which is preliminary data.</text>
</comment>
<feature type="compositionally biased region" description="Gly residues" evidence="1">
    <location>
        <begin position="43"/>
        <end position="59"/>
    </location>
</feature>
<keyword evidence="4" id="KW-1185">Reference proteome</keyword>
<feature type="transmembrane region" description="Helical" evidence="2">
    <location>
        <begin position="129"/>
        <end position="149"/>
    </location>
</feature>
<keyword evidence="2" id="KW-0472">Membrane</keyword>